<dbReference type="EMBL" id="BMAW01114879">
    <property type="protein sequence ID" value="GFT63787.1"/>
    <property type="molecule type" value="Genomic_DNA"/>
</dbReference>
<protein>
    <submittedName>
        <fullName evidence="2">Uncharacterized protein</fullName>
    </submittedName>
</protein>
<accession>A0A8X6TWD1</accession>
<evidence type="ECO:0000256" key="1">
    <source>
        <dbReference type="SAM" id="MobiDB-lite"/>
    </source>
</evidence>
<name>A0A8X6TWD1_NEPPI</name>
<dbReference type="Proteomes" id="UP000887013">
    <property type="component" value="Unassembled WGS sequence"/>
</dbReference>
<organism evidence="2 3">
    <name type="scientific">Nephila pilipes</name>
    <name type="common">Giant wood spider</name>
    <name type="synonym">Nephila maculata</name>
    <dbReference type="NCBI Taxonomy" id="299642"/>
    <lineage>
        <taxon>Eukaryota</taxon>
        <taxon>Metazoa</taxon>
        <taxon>Ecdysozoa</taxon>
        <taxon>Arthropoda</taxon>
        <taxon>Chelicerata</taxon>
        <taxon>Arachnida</taxon>
        <taxon>Araneae</taxon>
        <taxon>Araneomorphae</taxon>
        <taxon>Entelegynae</taxon>
        <taxon>Araneoidea</taxon>
        <taxon>Nephilidae</taxon>
        <taxon>Nephila</taxon>
    </lineage>
</organism>
<evidence type="ECO:0000313" key="2">
    <source>
        <dbReference type="EMBL" id="GFT63787.1"/>
    </source>
</evidence>
<reference evidence="2" key="1">
    <citation type="submission" date="2020-08" db="EMBL/GenBank/DDBJ databases">
        <title>Multicomponent nature underlies the extraordinary mechanical properties of spider dragline silk.</title>
        <authorList>
            <person name="Kono N."/>
            <person name="Nakamura H."/>
            <person name="Mori M."/>
            <person name="Yoshida Y."/>
            <person name="Ohtoshi R."/>
            <person name="Malay A.D."/>
            <person name="Moran D.A.P."/>
            <person name="Tomita M."/>
            <person name="Numata K."/>
            <person name="Arakawa K."/>
        </authorList>
    </citation>
    <scope>NUCLEOTIDE SEQUENCE</scope>
</reference>
<feature type="region of interest" description="Disordered" evidence="1">
    <location>
        <begin position="1"/>
        <end position="50"/>
    </location>
</feature>
<keyword evidence="3" id="KW-1185">Reference proteome</keyword>
<comment type="caution">
    <text evidence="2">The sequence shown here is derived from an EMBL/GenBank/DDBJ whole genome shotgun (WGS) entry which is preliminary data.</text>
</comment>
<evidence type="ECO:0000313" key="3">
    <source>
        <dbReference type="Proteomes" id="UP000887013"/>
    </source>
</evidence>
<feature type="compositionally biased region" description="Basic residues" evidence="1">
    <location>
        <begin position="1"/>
        <end position="10"/>
    </location>
</feature>
<proteinExistence type="predicted"/>
<sequence length="108" mass="12033">MASQSSKRHPLAAAAKPRRCYAPSAQLAVKPAQPRQEKRQRKTAAVPLKAASRHCKATAVLRSRTTTAQPLPLTPSYTWHNTCHAFGCNAAFRRLRRLCRVEPLAAYR</sequence>
<dbReference type="AlphaFoldDB" id="A0A8X6TWD1"/>
<gene>
    <name evidence="2" type="ORF">NPIL_38531</name>
</gene>